<dbReference type="RefSeq" id="WP_351078821.1">
    <property type="nucleotide sequence ID" value="NZ_JBEOZG010000005.1"/>
</dbReference>
<dbReference type="CDD" id="cd00093">
    <property type="entry name" value="HTH_XRE"/>
    <property type="match status" value="1"/>
</dbReference>
<reference evidence="3 4" key="1">
    <citation type="submission" date="2024-10" db="EMBL/GenBank/DDBJ databases">
        <title>The Natural Products Discovery Center: Release of the First 8490 Sequenced Strains for Exploring Actinobacteria Biosynthetic Diversity.</title>
        <authorList>
            <person name="Kalkreuter E."/>
            <person name="Kautsar S.A."/>
            <person name="Yang D."/>
            <person name="Bader C.D."/>
            <person name="Teijaro C.N."/>
            <person name="Fluegel L."/>
            <person name="Davis C.M."/>
            <person name="Simpson J.R."/>
            <person name="Lauterbach L."/>
            <person name="Steele A.D."/>
            <person name="Gui C."/>
            <person name="Meng S."/>
            <person name="Li G."/>
            <person name="Viehrig K."/>
            <person name="Ye F."/>
            <person name="Su P."/>
            <person name="Kiefer A.F."/>
            <person name="Nichols A."/>
            <person name="Cepeda A.J."/>
            <person name="Yan W."/>
            <person name="Fan B."/>
            <person name="Jiang Y."/>
            <person name="Adhikari A."/>
            <person name="Zheng C.-J."/>
            <person name="Schuster L."/>
            <person name="Cowan T.M."/>
            <person name="Smanski M.J."/>
            <person name="Chevrette M.G."/>
            <person name="De Carvalho L.P.S."/>
            <person name="Shen B."/>
        </authorList>
    </citation>
    <scope>NUCLEOTIDE SEQUENCE [LARGE SCALE GENOMIC DNA]</scope>
    <source>
        <strain evidence="3 4">NPDC001390</strain>
    </source>
</reference>
<organism evidence="3 4">
    <name type="scientific">Streptomyces bluensis</name>
    <dbReference type="NCBI Taxonomy" id="33897"/>
    <lineage>
        <taxon>Bacteria</taxon>
        <taxon>Bacillati</taxon>
        <taxon>Actinomycetota</taxon>
        <taxon>Actinomycetes</taxon>
        <taxon>Kitasatosporales</taxon>
        <taxon>Streptomycetaceae</taxon>
        <taxon>Streptomyces</taxon>
    </lineage>
</organism>
<dbReference type="Proteomes" id="UP001602058">
    <property type="component" value="Unassembled WGS sequence"/>
</dbReference>
<dbReference type="EMBL" id="JBIAWJ010000008">
    <property type="protein sequence ID" value="MFF4523255.1"/>
    <property type="molecule type" value="Genomic_DNA"/>
</dbReference>
<dbReference type="InterPro" id="IPR010982">
    <property type="entry name" value="Lambda_DNA-bd_dom_sf"/>
</dbReference>
<evidence type="ECO:0000313" key="3">
    <source>
        <dbReference type="EMBL" id="MFF4523255.1"/>
    </source>
</evidence>
<proteinExistence type="predicted"/>
<dbReference type="PROSITE" id="PS50943">
    <property type="entry name" value="HTH_CROC1"/>
    <property type="match status" value="1"/>
</dbReference>
<protein>
    <submittedName>
        <fullName evidence="3">Helix-turn-helix domain-containing protein</fullName>
    </submittedName>
</protein>
<dbReference type="Gene3D" id="1.10.260.40">
    <property type="entry name" value="lambda repressor-like DNA-binding domains"/>
    <property type="match status" value="1"/>
</dbReference>
<comment type="caution">
    <text evidence="3">The sequence shown here is derived from an EMBL/GenBank/DDBJ whole genome shotgun (WGS) entry which is preliminary data.</text>
</comment>
<dbReference type="PANTHER" id="PTHR46797">
    <property type="entry name" value="HTH-TYPE TRANSCRIPTIONAL REGULATOR"/>
    <property type="match status" value="1"/>
</dbReference>
<sequence>MPTTDTIREVGQRIAATRRARRMTQDDLARSSFVSLSMLRKIEQGTRFPSDDTLDALAAALHVDPSRLLTGHQRVDNRVHDALPAVSAAIAAHDDPDDGPVRALARLQEAVEEAVTWRLGSQYVQISRNIPGLLAELSRALHSALPAEQPRVVSLLVRAYRCADAVAYKFGARDLSARLIDLMRATAPAAEDALLEASVAYVRTETYFAARAHRSGLRALEQAIDTSRPPGDAPATAARGALHMRAAVIASRAGNPDAADVHLDEARRLGDQVPEDIYLGTAFGPDSVRIHEVSVAISLGDEHVGRALDLARDWKPPADLPAERRSGFYIELGRAQLWAGLADDAFESLKVARRIAPQHTRGHRWAREDAATLRRLKRADSESLTSFAEWIGAV</sequence>
<dbReference type="SMART" id="SM00530">
    <property type="entry name" value="HTH_XRE"/>
    <property type="match status" value="1"/>
</dbReference>
<dbReference type="InterPro" id="IPR050807">
    <property type="entry name" value="TransReg_Diox_bact_type"/>
</dbReference>
<name>A0ABW6UIL5_9ACTN</name>
<dbReference type="Pfam" id="PF13560">
    <property type="entry name" value="HTH_31"/>
    <property type="match status" value="1"/>
</dbReference>
<accession>A0ABW6UIL5</accession>
<keyword evidence="1" id="KW-0238">DNA-binding</keyword>
<dbReference type="PANTHER" id="PTHR46797:SF1">
    <property type="entry name" value="METHYLPHOSPHONATE SYNTHASE"/>
    <property type="match status" value="1"/>
</dbReference>
<feature type="domain" description="HTH cro/C1-type" evidence="2">
    <location>
        <begin position="14"/>
        <end position="68"/>
    </location>
</feature>
<dbReference type="InterPro" id="IPR001387">
    <property type="entry name" value="Cro/C1-type_HTH"/>
</dbReference>
<evidence type="ECO:0000313" key="4">
    <source>
        <dbReference type="Proteomes" id="UP001602058"/>
    </source>
</evidence>
<evidence type="ECO:0000256" key="1">
    <source>
        <dbReference type="ARBA" id="ARBA00023125"/>
    </source>
</evidence>
<keyword evidence="4" id="KW-1185">Reference proteome</keyword>
<evidence type="ECO:0000259" key="2">
    <source>
        <dbReference type="PROSITE" id="PS50943"/>
    </source>
</evidence>
<gene>
    <name evidence="3" type="ORF">ACFY1D_17815</name>
</gene>
<dbReference type="SUPFAM" id="SSF47413">
    <property type="entry name" value="lambda repressor-like DNA-binding domains"/>
    <property type="match status" value="1"/>
</dbReference>